<evidence type="ECO:0000313" key="3">
    <source>
        <dbReference type="Proteomes" id="UP000740926"/>
    </source>
</evidence>
<organism evidence="2 3">
    <name type="scientific">Rhizopus delemar</name>
    <dbReference type="NCBI Taxonomy" id="936053"/>
    <lineage>
        <taxon>Eukaryota</taxon>
        <taxon>Fungi</taxon>
        <taxon>Fungi incertae sedis</taxon>
        <taxon>Mucoromycota</taxon>
        <taxon>Mucoromycotina</taxon>
        <taxon>Mucoromycetes</taxon>
        <taxon>Mucorales</taxon>
        <taxon>Mucorineae</taxon>
        <taxon>Rhizopodaceae</taxon>
        <taxon>Rhizopus</taxon>
    </lineage>
</organism>
<accession>A0A9P6XRG1</accession>
<dbReference type="EMBL" id="JAANIU010011407">
    <property type="protein sequence ID" value="KAG1531055.1"/>
    <property type="molecule type" value="Genomic_DNA"/>
</dbReference>
<comment type="caution">
    <text evidence="2">The sequence shown here is derived from an EMBL/GenBank/DDBJ whole genome shotgun (WGS) entry which is preliminary data.</text>
</comment>
<dbReference type="Proteomes" id="UP000740926">
    <property type="component" value="Unassembled WGS sequence"/>
</dbReference>
<feature type="compositionally biased region" description="Polar residues" evidence="1">
    <location>
        <begin position="51"/>
        <end position="60"/>
    </location>
</feature>
<proteinExistence type="predicted"/>
<dbReference type="AlphaFoldDB" id="A0A9P6XRG1"/>
<protein>
    <submittedName>
        <fullName evidence="2">Uncharacterized protein</fullName>
    </submittedName>
</protein>
<feature type="region of interest" description="Disordered" evidence="1">
    <location>
        <begin position="51"/>
        <end position="79"/>
    </location>
</feature>
<sequence>MRADSAGRAQLYASKVQNGLANRNAIRELEDEEPYAGGDIYTVQSNLMPVSQLGQQSSGEQAKESIRSWLGLPTFEEKK</sequence>
<gene>
    <name evidence="2" type="ORF">G6F50_016925</name>
</gene>
<evidence type="ECO:0000313" key="2">
    <source>
        <dbReference type="EMBL" id="KAG1531055.1"/>
    </source>
</evidence>
<name>A0A9P6XRG1_9FUNG</name>
<keyword evidence="3" id="KW-1185">Reference proteome</keyword>
<reference evidence="2 3" key="1">
    <citation type="journal article" date="2020" name="Microb. Genom.">
        <title>Genetic diversity of clinical and environmental Mucorales isolates obtained from an investigation of mucormycosis cases among solid organ transplant recipients.</title>
        <authorList>
            <person name="Nguyen M.H."/>
            <person name="Kaul D."/>
            <person name="Muto C."/>
            <person name="Cheng S.J."/>
            <person name="Richter R.A."/>
            <person name="Bruno V.M."/>
            <person name="Liu G."/>
            <person name="Beyhan S."/>
            <person name="Sundermann A.J."/>
            <person name="Mounaud S."/>
            <person name="Pasculle A.W."/>
            <person name="Nierman W.C."/>
            <person name="Driscoll E."/>
            <person name="Cumbie R."/>
            <person name="Clancy C.J."/>
            <person name="Dupont C.L."/>
        </authorList>
    </citation>
    <scope>NUCLEOTIDE SEQUENCE [LARGE SCALE GENOMIC DNA]</scope>
    <source>
        <strain evidence="2 3">GL24</strain>
    </source>
</reference>
<evidence type="ECO:0000256" key="1">
    <source>
        <dbReference type="SAM" id="MobiDB-lite"/>
    </source>
</evidence>